<evidence type="ECO:0000256" key="1">
    <source>
        <dbReference type="ARBA" id="ARBA00023125"/>
    </source>
</evidence>
<evidence type="ECO:0000256" key="2">
    <source>
        <dbReference type="PROSITE-ProRule" id="PRU01091"/>
    </source>
</evidence>
<dbReference type="CDD" id="cd00383">
    <property type="entry name" value="trans_reg_C"/>
    <property type="match status" value="1"/>
</dbReference>
<gene>
    <name evidence="5" type="ORF">FCL38_01760</name>
</gene>
<dbReference type="Pfam" id="PF00486">
    <property type="entry name" value="Trans_reg_C"/>
    <property type="match status" value="1"/>
</dbReference>
<dbReference type="PROSITE" id="PS51755">
    <property type="entry name" value="OMPR_PHOB"/>
    <property type="match status" value="1"/>
</dbReference>
<feature type="region of interest" description="Disordered" evidence="3">
    <location>
        <begin position="143"/>
        <end position="177"/>
    </location>
</feature>
<keyword evidence="6" id="KW-1185">Reference proteome</keyword>
<feature type="domain" description="OmpR/PhoB-type" evidence="4">
    <location>
        <begin position="30"/>
        <end position="127"/>
    </location>
</feature>
<name>A0ABX5UCZ5_9BURK</name>
<sequence length="177" mass="19385">MGTCFRGCKRCHNLNNEFCLEGIRMETASFETLAFLDFELTLARRQLLRDGVPVAVGGRALELLAQLAGHPGQVLENRVLMRAVWPRTVVEEVNLRVQIAALRKLLGGDGHCPYIVNYAGRGYCFTAPVTRLVPPGLQPVPTQPVPLQSLPAQPAAGQTRLRPAAADRRPDQPIILA</sequence>
<reference evidence="5 6" key="1">
    <citation type="submission" date="2019-05" db="EMBL/GenBank/DDBJ databases">
        <title>Draft Genome Sequences of Six Type Strains of the Genus Massilia.</title>
        <authorList>
            <person name="Miess H."/>
            <person name="Frediansyhah A."/>
            <person name="Gross H."/>
        </authorList>
    </citation>
    <scope>NUCLEOTIDE SEQUENCE [LARGE SCALE GENOMIC DNA]</scope>
    <source>
        <strain evidence="5 6">DSMZ 26121</strain>
    </source>
</reference>
<dbReference type="EMBL" id="CP040017">
    <property type="protein sequence ID" value="QCP09298.1"/>
    <property type="molecule type" value="Genomic_DNA"/>
</dbReference>
<dbReference type="Proteomes" id="UP000298763">
    <property type="component" value="Chromosome"/>
</dbReference>
<dbReference type="InterPro" id="IPR036388">
    <property type="entry name" value="WH-like_DNA-bd_sf"/>
</dbReference>
<dbReference type="InterPro" id="IPR001867">
    <property type="entry name" value="OmpR/PhoB-type_DNA-bd"/>
</dbReference>
<keyword evidence="1 2" id="KW-0238">DNA-binding</keyword>
<proteinExistence type="predicted"/>
<dbReference type="InterPro" id="IPR016032">
    <property type="entry name" value="Sig_transdc_resp-reg_C-effctor"/>
</dbReference>
<accession>A0ABX5UCZ5</accession>
<dbReference type="SUPFAM" id="SSF46894">
    <property type="entry name" value="C-terminal effector domain of the bipartite response regulators"/>
    <property type="match status" value="1"/>
</dbReference>
<dbReference type="Gene3D" id="1.10.10.10">
    <property type="entry name" value="Winged helix-like DNA-binding domain superfamily/Winged helix DNA-binding domain"/>
    <property type="match status" value="1"/>
</dbReference>
<organism evidence="5 6">
    <name type="scientific">Pseudoduganella umbonata</name>
    <dbReference type="NCBI Taxonomy" id="864828"/>
    <lineage>
        <taxon>Bacteria</taxon>
        <taxon>Pseudomonadati</taxon>
        <taxon>Pseudomonadota</taxon>
        <taxon>Betaproteobacteria</taxon>
        <taxon>Burkholderiales</taxon>
        <taxon>Oxalobacteraceae</taxon>
        <taxon>Telluria group</taxon>
        <taxon>Pseudoduganella</taxon>
    </lineage>
</organism>
<evidence type="ECO:0000259" key="4">
    <source>
        <dbReference type="PROSITE" id="PS51755"/>
    </source>
</evidence>
<feature type="DNA-binding region" description="OmpR/PhoB-type" evidence="2">
    <location>
        <begin position="30"/>
        <end position="127"/>
    </location>
</feature>
<protein>
    <recommendedName>
        <fullName evidence="4">OmpR/PhoB-type domain-containing protein</fullName>
    </recommendedName>
</protein>
<evidence type="ECO:0000313" key="6">
    <source>
        <dbReference type="Proteomes" id="UP000298763"/>
    </source>
</evidence>
<evidence type="ECO:0000256" key="3">
    <source>
        <dbReference type="SAM" id="MobiDB-lite"/>
    </source>
</evidence>
<evidence type="ECO:0000313" key="5">
    <source>
        <dbReference type="EMBL" id="QCP09298.1"/>
    </source>
</evidence>
<dbReference type="SMART" id="SM00862">
    <property type="entry name" value="Trans_reg_C"/>
    <property type="match status" value="1"/>
</dbReference>